<protein>
    <submittedName>
        <fullName evidence="2">BLUF domain-containing protein</fullName>
    </submittedName>
</protein>
<dbReference type="RefSeq" id="WP_407346640.1">
    <property type="nucleotide sequence ID" value="NZ_CP136864.1"/>
</dbReference>
<dbReference type="InterPro" id="IPR036046">
    <property type="entry name" value="Acylphosphatase-like_dom_sf"/>
</dbReference>
<name>A0ABZ0HYU2_9GAMM</name>
<organism evidence="2 3">
    <name type="scientific">Congregibacter variabilis</name>
    <dbReference type="NCBI Taxonomy" id="3081200"/>
    <lineage>
        <taxon>Bacteria</taxon>
        <taxon>Pseudomonadati</taxon>
        <taxon>Pseudomonadota</taxon>
        <taxon>Gammaproteobacteria</taxon>
        <taxon>Cellvibrionales</taxon>
        <taxon>Halieaceae</taxon>
        <taxon>Congregibacter</taxon>
    </lineage>
</organism>
<keyword evidence="3" id="KW-1185">Reference proteome</keyword>
<gene>
    <name evidence="2" type="ORF">R0135_09730</name>
</gene>
<dbReference type="Pfam" id="PF04940">
    <property type="entry name" value="BLUF"/>
    <property type="match status" value="1"/>
</dbReference>
<dbReference type="SMART" id="SM01034">
    <property type="entry name" value="BLUF"/>
    <property type="match status" value="1"/>
</dbReference>
<dbReference type="PROSITE" id="PS50925">
    <property type="entry name" value="BLUF"/>
    <property type="match status" value="1"/>
</dbReference>
<proteinExistence type="predicted"/>
<feature type="domain" description="BLUF" evidence="1">
    <location>
        <begin position="20"/>
        <end position="112"/>
    </location>
</feature>
<dbReference type="EMBL" id="CP136864">
    <property type="protein sequence ID" value="WOJ92065.1"/>
    <property type="molecule type" value="Genomic_DNA"/>
</dbReference>
<dbReference type="SUPFAM" id="SSF54975">
    <property type="entry name" value="Acylphosphatase/BLUF domain-like"/>
    <property type="match status" value="1"/>
</dbReference>
<evidence type="ECO:0000313" key="3">
    <source>
        <dbReference type="Proteomes" id="UP001626537"/>
    </source>
</evidence>
<dbReference type="Gene3D" id="3.30.70.100">
    <property type="match status" value="1"/>
</dbReference>
<dbReference type="Proteomes" id="UP001626537">
    <property type="component" value="Chromosome"/>
</dbReference>
<dbReference type="InterPro" id="IPR007024">
    <property type="entry name" value="BLUF_domain"/>
</dbReference>
<evidence type="ECO:0000313" key="2">
    <source>
        <dbReference type="EMBL" id="WOJ92065.1"/>
    </source>
</evidence>
<reference evidence="2 3" key="1">
    <citation type="submission" date="2023-10" db="EMBL/GenBank/DDBJ databases">
        <title>Two novel species belonging to the OM43/NOR5 clade.</title>
        <authorList>
            <person name="Park M."/>
        </authorList>
    </citation>
    <scope>NUCLEOTIDE SEQUENCE [LARGE SCALE GENOMIC DNA]</scope>
    <source>
        <strain evidence="2 3">IMCC43200</strain>
    </source>
</reference>
<accession>A0ABZ0HYU2</accession>
<evidence type="ECO:0000259" key="1">
    <source>
        <dbReference type="PROSITE" id="PS50925"/>
    </source>
</evidence>
<sequence length="157" mass="17531">MFDEPGFPREADLGYSAIALETFVYCSRASEGVGDVEVDRLIEFSQRRNAARGVTGMLVYGNGVFFQWVEGPPNEVRNLIASLHGDSRHHDIVELDRSVDKRERLYPGWEMERVEAEDIRAVLLDALESAQDQNNVAALKRTLEHLDSAPLASLGIS</sequence>